<dbReference type="Proteomes" id="UP000488839">
    <property type="component" value="Unassembled WGS sequence"/>
</dbReference>
<keyword evidence="2" id="KW-1185">Reference proteome</keyword>
<dbReference type="EMBL" id="WPOO01000013">
    <property type="protein sequence ID" value="MVN59230.1"/>
    <property type="molecule type" value="Genomic_DNA"/>
</dbReference>
<reference evidence="1 2" key="1">
    <citation type="submission" date="2019-11" db="EMBL/GenBank/DDBJ databases">
        <title>Whole genome shotgun sequencing (WGS) data from Adlercreutzia equolifaciens ResAG-91, Eggerthella lenta MRI-F36, MRI-F37, MRI-F40, ResAG-49, ResAG-88, ResAG-121, ResAG-145, and Gordonibacter sp. ResAG-5, ResAG-26, ResAG-43, ResAG-50, ResAG-59.</title>
        <authorList>
            <person name="Stoll D.A."/>
            <person name="Danylec N."/>
            <person name="Franz C.M.A.P."/>
            <person name="Huch M."/>
        </authorList>
    </citation>
    <scope>NUCLEOTIDE SEQUENCE [LARGE SCALE GENOMIC DNA]</scope>
    <source>
        <strain evidence="1 2">ResAG-91</strain>
    </source>
</reference>
<dbReference type="AlphaFoldDB" id="A0A7K1T759"/>
<proteinExistence type="predicted"/>
<evidence type="ECO:0000313" key="1">
    <source>
        <dbReference type="EMBL" id="MVN59230.1"/>
    </source>
</evidence>
<evidence type="ECO:0000313" key="2">
    <source>
        <dbReference type="Proteomes" id="UP000488839"/>
    </source>
</evidence>
<organism evidence="1 2">
    <name type="scientific">Adlercreutzia rubneri</name>
    <dbReference type="NCBI Taxonomy" id="2916441"/>
    <lineage>
        <taxon>Bacteria</taxon>
        <taxon>Bacillati</taxon>
        <taxon>Actinomycetota</taxon>
        <taxon>Coriobacteriia</taxon>
        <taxon>Eggerthellales</taxon>
        <taxon>Eggerthellaceae</taxon>
        <taxon>Adlercreutzia</taxon>
    </lineage>
</organism>
<comment type="caution">
    <text evidence="1">The sequence shown here is derived from an EMBL/GenBank/DDBJ whole genome shotgun (WGS) entry which is preliminary data.</text>
</comment>
<sequence length="95" mass="10827">MYSREEKIRAVELFIRYDLTPASVIRELEYQATFSFMTRLVERMDTIDGYVPGETSVAFAGVPSNNELFKKIAPGFPQRFPSRHLTIAVNLPATL</sequence>
<dbReference type="RefSeq" id="WP_157012769.1">
    <property type="nucleotide sequence ID" value="NZ_WPOO01000013.1"/>
</dbReference>
<name>A0A7K1T759_9ACTN</name>
<gene>
    <name evidence="1" type="ORF">GO707_08340</name>
</gene>
<protein>
    <submittedName>
        <fullName evidence="1">Uncharacterized protein</fullName>
    </submittedName>
</protein>
<accession>A0A7K1T759</accession>